<dbReference type="InterPro" id="IPR048903">
    <property type="entry name" value="MdcG_N"/>
</dbReference>
<proteinExistence type="predicted"/>
<accession>A0A560GKQ8</accession>
<name>A0A560GKQ8_9PROT</name>
<dbReference type="InterPro" id="IPR049180">
    <property type="entry name" value="MdcG_C"/>
</dbReference>
<gene>
    <name evidence="5" type="ORF">FBZ90_12532</name>
</gene>
<evidence type="ECO:0000313" key="5">
    <source>
        <dbReference type="EMBL" id="TWB34562.1"/>
    </source>
</evidence>
<comment type="caution">
    <text evidence="5">The sequence shown here is derived from an EMBL/GenBank/DDBJ whole genome shotgun (WGS) entry which is preliminary data.</text>
</comment>
<evidence type="ECO:0000259" key="4">
    <source>
        <dbReference type="Pfam" id="PF20866"/>
    </source>
</evidence>
<evidence type="ECO:0000259" key="3">
    <source>
        <dbReference type="Pfam" id="PF10620"/>
    </source>
</evidence>
<dbReference type="GO" id="GO:0016779">
    <property type="term" value="F:nucleotidyltransferase activity"/>
    <property type="evidence" value="ECO:0007669"/>
    <property type="project" value="UniProtKB-KW"/>
</dbReference>
<dbReference type="NCBIfam" id="TIGR03135">
    <property type="entry name" value="malonate_mdcG"/>
    <property type="match status" value="1"/>
</dbReference>
<evidence type="ECO:0000256" key="1">
    <source>
        <dbReference type="ARBA" id="ARBA00022679"/>
    </source>
</evidence>
<dbReference type="OrthoDB" id="5498803at2"/>
<sequence length="208" mass="22478">MADPAAARRHDLAYLTPAAWRDHVAGLEDTVLDWADFGRPAIFRRRLCGDPAGAVPLGLPLPPGMGRKRLALSCPPDAIRWVAPPPLLRDARAAAPEAWQTVIDALLSREPAWRCFGSLAWQHLTGLPYLTATSDLDLLIPCPTQADAARLTTALAEIAVEAPMRLDAELLSPAGAGVQWREWMSDAPDLLVKTAEATTLVPREGVFP</sequence>
<feature type="domain" description="Phosphoribosyl-dephospho-CoA transferase MdcG C-terminal" evidence="3">
    <location>
        <begin position="88"/>
        <end position="203"/>
    </location>
</feature>
<dbReference type="Proteomes" id="UP000315751">
    <property type="component" value="Unassembled WGS sequence"/>
</dbReference>
<reference evidence="5 6" key="1">
    <citation type="submission" date="2019-06" db="EMBL/GenBank/DDBJ databases">
        <title>Genomic Encyclopedia of Type Strains, Phase IV (KMG-V): Genome sequencing to study the core and pangenomes of soil and plant-associated prokaryotes.</title>
        <authorList>
            <person name="Whitman W."/>
        </authorList>
    </citation>
    <scope>NUCLEOTIDE SEQUENCE [LARGE SCALE GENOMIC DNA]</scope>
    <source>
        <strain evidence="5 6">BR 11622</strain>
    </source>
</reference>
<keyword evidence="2" id="KW-0548">Nucleotidyltransferase</keyword>
<keyword evidence="1 5" id="KW-0808">Transferase</keyword>
<dbReference type="InterPro" id="IPR017557">
    <property type="entry name" value="Holo-ACP_synthase"/>
</dbReference>
<dbReference type="EMBL" id="VITR01000025">
    <property type="protein sequence ID" value="TWB34562.1"/>
    <property type="molecule type" value="Genomic_DNA"/>
</dbReference>
<protein>
    <submittedName>
        <fullName evidence="5">Phosphoribosyl-dephospho-CoA transferase</fullName>
    </submittedName>
</protein>
<dbReference type="AlphaFoldDB" id="A0A560GKQ8"/>
<dbReference type="RefSeq" id="WP_145736461.1">
    <property type="nucleotide sequence ID" value="NZ_VITR01000025.1"/>
</dbReference>
<keyword evidence="6" id="KW-1185">Reference proteome</keyword>
<evidence type="ECO:0000313" key="6">
    <source>
        <dbReference type="Proteomes" id="UP000315751"/>
    </source>
</evidence>
<evidence type="ECO:0000256" key="2">
    <source>
        <dbReference type="ARBA" id="ARBA00022695"/>
    </source>
</evidence>
<dbReference type="Pfam" id="PF20866">
    <property type="entry name" value="MdcG_N"/>
    <property type="match status" value="1"/>
</dbReference>
<organism evidence="5 6">
    <name type="scientific">Nitrospirillum amazonense</name>
    <dbReference type="NCBI Taxonomy" id="28077"/>
    <lineage>
        <taxon>Bacteria</taxon>
        <taxon>Pseudomonadati</taxon>
        <taxon>Pseudomonadota</taxon>
        <taxon>Alphaproteobacteria</taxon>
        <taxon>Rhodospirillales</taxon>
        <taxon>Azospirillaceae</taxon>
        <taxon>Nitrospirillum</taxon>
    </lineage>
</organism>
<feature type="domain" description="Phosphoribosyl-dephospho-CoA transferase MdcG N-terminal" evidence="4">
    <location>
        <begin position="8"/>
        <end position="85"/>
    </location>
</feature>
<dbReference type="Pfam" id="PF10620">
    <property type="entry name" value="MdcG"/>
    <property type="match status" value="1"/>
</dbReference>